<sequence length="68" mass="7236">MAFSALGRSYVVPYAVWDDPRRDAARTGRPRDAMHRVEPLGTGHCIAETDLTAAPSRAAAPPPTNGSC</sequence>
<evidence type="ECO:0000313" key="1">
    <source>
        <dbReference type="EMBL" id="GHI60572.1"/>
    </source>
</evidence>
<reference evidence="2" key="1">
    <citation type="submission" date="2023-07" db="EMBL/GenBank/DDBJ databases">
        <title>Whole genome shotgun sequence of Streptomyces cacaoi subsp. asoensis NBRC 13813.</title>
        <authorList>
            <person name="Komaki H."/>
            <person name="Tamura T."/>
        </authorList>
    </citation>
    <scope>NUCLEOTIDE SEQUENCE [LARGE SCALE GENOMIC DNA]</scope>
    <source>
        <strain evidence="2">NBRC 13813</strain>
    </source>
</reference>
<dbReference type="Proteomes" id="UP000649259">
    <property type="component" value="Unassembled WGS sequence"/>
</dbReference>
<accession>A0ABQ3RXU7</accession>
<keyword evidence="2" id="KW-1185">Reference proteome</keyword>
<gene>
    <name evidence="1" type="ORF">Saso_22220</name>
</gene>
<dbReference type="GeneID" id="91470122"/>
<dbReference type="RefSeq" id="WP_189919000.1">
    <property type="nucleotide sequence ID" value="NZ_BMSI01000002.1"/>
</dbReference>
<dbReference type="EMBL" id="BNEB01000002">
    <property type="protein sequence ID" value="GHI60572.1"/>
    <property type="molecule type" value="Genomic_DNA"/>
</dbReference>
<organism evidence="1 2">
    <name type="scientific">Streptomyces asoensis</name>
    <dbReference type="NCBI Taxonomy" id="249586"/>
    <lineage>
        <taxon>Bacteria</taxon>
        <taxon>Bacillati</taxon>
        <taxon>Actinomycetota</taxon>
        <taxon>Actinomycetes</taxon>
        <taxon>Kitasatosporales</taxon>
        <taxon>Streptomycetaceae</taxon>
        <taxon>Streptomyces</taxon>
    </lineage>
</organism>
<proteinExistence type="predicted"/>
<name>A0ABQ3RXU7_9ACTN</name>
<protein>
    <submittedName>
        <fullName evidence="1">Uncharacterized protein</fullName>
    </submittedName>
</protein>
<evidence type="ECO:0000313" key="2">
    <source>
        <dbReference type="Proteomes" id="UP000649259"/>
    </source>
</evidence>
<comment type="caution">
    <text evidence="1">The sequence shown here is derived from an EMBL/GenBank/DDBJ whole genome shotgun (WGS) entry which is preliminary data.</text>
</comment>